<evidence type="ECO:0000256" key="1">
    <source>
        <dbReference type="ARBA" id="ARBA00004370"/>
    </source>
</evidence>
<proteinExistence type="predicted"/>
<keyword evidence="2" id="KW-1134">Transmembrane beta strand</keyword>
<dbReference type="Proteomes" id="UP000185062">
    <property type="component" value="Unassembled WGS sequence"/>
</dbReference>
<dbReference type="EMBL" id="FSRO01000001">
    <property type="protein sequence ID" value="SIO33441.1"/>
    <property type="molecule type" value="Genomic_DNA"/>
</dbReference>
<keyword evidence="5" id="KW-0472">Membrane</keyword>
<evidence type="ECO:0000256" key="5">
    <source>
        <dbReference type="ARBA" id="ARBA00023136"/>
    </source>
</evidence>
<dbReference type="RefSeq" id="WP_245812965.1">
    <property type="nucleotide sequence ID" value="NZ_FSRO01000001.1"/>
</dbReference>
<accession>A0A1N6IN26</accession>
<evidence type="ECO:0000313" key="8">
    <source>
        <dbReference type="EMBL" id="SIO33441.1"/>
    </source>
</evidence>
<reference evidence="8 9" key="1">
    <citation type="submission" date="2016-12" db="EMBL/GenBank/DDBJ databases">
        <authorList>
            <person name="Song W.-J."/>
            <person name="Kurnit D.M."/>
        </authorList>
    </citation>
    <scope>NUCLEOTIDE SEQUENCE [LARGE SCALE GENOMIC DNA]</scope>
    <source>
        <strain evidence="8 9">ATCC 49181</strain>
    </source>
</reference>
<dbReference type="Pfam" id="PF01103">
    <property type="entry name" value="Omp85"/>
    <property type="match status" value="1"/>
</dbReference>
<evidence type="ECO:0000313" key="9">
    <source>
        <dbReference type="Proteomes" id="UP000185062"/>
    </source>
</evidence>
<dbReference type="STRING" id="44575.SAMN05216419_1001130"/>
<feature type="domain" description="Bacterial surface antigen (D15)" evidence="7">
    <location>
        <begin position="294"/>
        <end position="596"/>
    </location>
</feature>
<keyword evidence="3" id="KW-0812">Transmembrane</keyword>
<organism evidence="8 9">
    <name type="scientific">Nitrosomonas cryotolerans ATCC 49181</name>
    <dbReference type="NCBI Taxonomy" id="1131553"/>
    <lineage>
        <taxon>Bacteria</taxon>
        <taxon>Pseudomonadati</taxon>
        <taxon>Pseudomonadota</taxon>
        <taxon>Betaproteobacteria</taxon>
        <taxon>Nitrosomonadales</taxon>
        <taxon>Nitrosomonadaceae</taxon>
        <taxon>Nitrosomonas</taxon>
    </lineage>
</organism>
<evidence type="ECO:0000259" key="7">
    <source>
        <dbReference type="Pfam" id="PF01103"/>
    </source>
</evidence>
<dbReference type="PANTHER" id="PTHR12815:SF47">
    <property type="entry name" value="TRANSLOCATION AND ASSEMBLY MODULE SUBUNIT TAMA"/>
    <property type="match status" value="1"/>
</dbReference>
<evidence type="ECO:0000256" key="4">
    <source>
        <dbReference type="ARBA" id="ARBA00022729"/>
    </source>
</evidence>
<dbReference type="Gene3D" id="2.40.160.50">
    <property type="entry name" value="membrane protein fhac: a member of the omp85/tpsb transporter family"/>
    <property type="match status" value="1"/>
</dbReference>
<keyword evidence="9" id="KW-1185">Reference proteome</keyword>
<evidence type="ECO:0000256" key="2">
    <source>
        <dbReference type="ARBA" id="ARBA00022452"/>
    </source>
</evidence>
<keyword evidence="4" id="KW-0732">Signal</keyword>
<dbReference type="PANTHER" id="PTHR12815">
    <property type="entry name" value="SORTING AND ASSEMBLY MACHINERY SAMM50 PROTEIN FAMILY MEMBER"/>
    <property type="match status" value="1"/>
</dbReference>
<evidence type="ECO:0000256" key="3">
    <source>
        <dbReference type="ARBA" id="ARBA00022692"/>
    </source>
</evidence>
<sequence>MYDIKPPARHGCLLHLLILWPMLIIFTANNNFAEAQSISAKNKKNLPAVKLSAPEAVQELLTTYFKLPDEPLVDEMAVSAFLHRARQEISELLATEAYFTPAVTLLDRRSQKQGDIQVKVDPGPRTQVTEVNIVFQGDLVNDQPKQRKRMKQLRANWSLKIGQPFRSSDWEEAKAALLSDITDRDYAAAYIVESQAVVDPTNKSAKLAITLDSGPVFYFGELEITGLERYDSSLISNFTPFRTGEPYRRDLLHAFQLALQNVPHFNSISVSINPDILLHKAAPVQVVITETKSQRIAFGAGFSSNNGARGEINFRNYNFLDRAWDMYSTLRLEQKRQTFLTGIDTLPNKNNFQYSLRGSFQMTDIENLKTRNQKISFTRSYKTRKVQRQLSLNWQREEKQPSGGINQTNQALVLDWQWRYHQVDDPLHIRRGNVTEVRIGGGSQHVSSGQDFIRTYASHQSWWPIGKRDVFFLRGEAGFTLAESRFGIPQEYLFRAGGIHSVRGYNFLSLGIREGNAVVGGRALATGTLEYNRWFTQNWGAALFADIGSAADSWQKFDPSIGYGAGVRWRSPAGPLALDLARAHETGTVRLHFSMAVAF</sequence>
<protein>
    <submittedName>
        <fullName evidence="8">Autotransporter secretion outer membrane protein TamA</fullName>
    </submittedName>
</protein>
<dbReference type="InterPro" id="IPR000184">
    <property type="entry name" value="Bac_surfAg_D15"/>
</dbReference>
<keyword evidence="6" id="KW-0998">Cell outer membrane</keyword>
<gene>
    <name evidence="8" type="ORF">SAMN02743940_1936</name>
</gene>
<dbReference type="GO" id="GO:0019867">
    <property type="term" value="C:outer membrane"/>
    <property type="evidence" value="ECO:0007669"/>
    <property type="project" value="InterPro"/>
</dbReference>
<dbReference type="AlphaFoldDB" id="A0A1N6IN26"/>
<comment type="subcellular location">
    <subcellularLocation>
        <location evidence="1">Membrane</location>
    </subcellularLocation>
</comment>
<name>A0A1N6IN26_9PROT</name>
<dbReference type="Gene3D" id="3.10.20.310">
    <property type="entry name" value="membrane protein fhac"/>
    <property type="match status" value="2"/>
</dbReference>
<dbReference type="eggNOG" id="COG0729">
    <property type="taxonomic scope" value="Bacteria"/>
</dbReference>
<evidence type="ECO:0000256" key="6">
    <source>
        <dbReference type="ARBA" id="ARBA00023237"/>
    </source>
</evidence>
<dbReference type="InterPro" id="IPR039910">
    <property type="entry name" value="D15-like"/>
</dbReference>